<proteinExistence type="predicted"/>
<sequence>MPSSCQNISYDKDTINFLRNEQHHYNLLAQYEKYAPKRC</sequence>
<dbReference type="EMBL" id="JH993994">
    <property type="protein sequence ID" value="ELQ75084.1"/>
    <property type="molecule type" value="Genomic_DNA"/>
</dbReference>
<dbReference type="InParanoid" id="L7JUI5"/>
<reference evidence="1 2" key="1">
    <citation type="journal article" date="2012" name="PLoS Pathog.">
        <title>The genome of the obligate intracellular parasite Trachipleistophora hominis: new insights into microsporidian genome dynamics and reductive evolution.</title>
        <authorList>
            <person name="Heinz E."/>
            <person name="Williams T.A."/>
            <person name="Nakjang S."/>
            <person name="Noel C.J."/>
            <person name="Swan D.C."/>
            <person name="Goldberg A.V."/>
            <person name="Harris S.R."/>
            <person name="Weinmaier T."/>
            <person name="Markert S."/>
            <person name="Becher D."/>
            <person name="Bernhardt J."/>
            <person name="Dagan T."/>
            <person name="Hacker C."/>
            <person name="Lucocq J.M."/>
            <person name="Schweder T."/>
            <person name="Rattei T."/>
            <person name="Hall N."/>
            <person name="Hirt R.P."/>
            <person name="Embley T.M."/>
        </authorList>
    </citation>
    <scope>NUCLEOTIDE SEQUENCE [LARGE SCALE GENOMIC DNA]</scope>
</reference>
<gene>
    <name evidence="1" type="ORF">THOM_1980</name>
</gene>
<dbReference type="HOGENOM" id="CLU_3320321_0_0_1"/>
<protein>
    <submittedName>
        <fullName evidence="1">Uncharacterized protein</fullName>
    </submittedName>
</protein>
<evidence type="ECO:0000313" key="2">
    <source>
        <dbReference type="Proteomes" id="UP000011185"/>
    </source>
</evidence>
<dbReference type="Proteomes" id="UP000011185">
    <property type="component" value="Unassembled WGS sequence"/>
</dbReference>
<dbReference type="VEuPathDB" id="MicrosporidiaDB:THOM_1980"/>
<accession>L7JUI5</accession>
<keyword evidence="2" id="KW-1185">Reference proteome</keyword>
<organism evidence="1 2">
    <name type="scientific">Trachipleistophora hominis</name>
    <name type="common">Microsporidian parasite</name>
    <dbReference type="NCBI Taxonomy" id="72359"/>
    <lineage>
        <taxon>Eukaryota</taxon>
        <taxon>Fungi</taxon>
        <taxon>Fungi incertae sedis</taxon>
        <taxon>Microsporidia</taxon>
        <taxon>Pleistophoridae</taxon>
        <taxon>Trachipleistophora</taxon>
    </lineage>
</organism>
<dbReference type="AlphaFoldDB" id="L7JUI5"/>
<evidence type="ECO:0000313" key="1">
    <source>
        <dbReference type="EMBL" id="ELQ75084.1"/>
    </source>
</evidence>
<name>L7JUI5_TRAHO</name>